<comment type="subunit">
    <text evidence="9">Homodimer.</text>
</comment>
<keyword evidence="12" id="KW-1185">Reference proteome</keyword>
<feature type="binding site" evidence="9">
    <location>
        <position position="231"/>
    </location>
    <ligand>
        <name>K(+)</name>
        <dbReference type="ChEBI" id="CHEBI:29103"/>
    </ligand>
</feature>
<dbReference type="PANTHER" id="PTHR10584:SF166">
    <property type="entry name" value="RIBOKINASE"/>
    <property type="match status" value="1"/>
</dbReference>
<feature type="binding site" evidence="9">
    <location>
        <begin position="13"/>
        <end position="15"/>
    </location>
    <ligand>
        <name>substrate</name>
    </ligand>
</feature>
<dbReference type="UniPathway" id="UPA00916">
    <property type="reaction ID" value="UER00889"/>
</dbReference>
<evidence type="ECO:0000259" key="10">
    <source>
        <dbReference type="Pfam" id="PF00294"/>
    </source>
</evidence>
<feature type="binding site" evidence="9">
    <location>
        <begin position="236"/>
        <end position="237"/>
    </location>
    <ligand>
        <name>ATP</name>
        <dbReference type="ChEBI" id="CHEBI:30616"/>
    </ligand>
</feature>
<feature type="binding site" evidence="9">
    <location>
        <position position="265"/>
    </location>
    <ligand>
        <name>K(+)</name>
        <dbReference type="ChEBI" id="CHEBI:29103"/>
    </ligand>
</feature>
<comment type="similarity">
    <text evidence="9">Belongs to the carbohydrate kinase PfkB family. Ribokinase subfamily.</text>
</comment>
<evidence type="ECO:0000256" key="6">
    <source>
        <dbReference type="ARBA" id="ARBA00022842"/>
    </source>
</evidence>
<feature type="binding site" evidence="9">
    <location>
        <begin position="41"/>
        <end position="45"/>
    </location>
    <ligand>
        <name>substrate</name>
    </ligand>
</feature>
<accession>F6EQX5</accession>
<dbReference type="CDD" id="cd01174">
    <property type="entry name" value="ribokinase"/>
    <property type="match status" value="1"/>
</dbReference>
<dbReference type="HOGENOM" id="CLU_027634_2_1_11"/>
<keyword evidence="9" id="KW-0963">Cytoplasm</keyword>
<protein>
    <recommendedName>
        <fullName evidence="9">Ribokinase</fullName>
        <shortName evidence="9">RK</shortName>
        <ecNumber evidence="9">2.7.1.15</ecNumber>
    </recommendedName>
</protein>
<feature type="binding site" evidence="9">
    <location>
        <position position="233"/>
    </location>
    <ligand>
        <name>K(+)</name>
        <dbReference type="ChEBI" id="CHEBI:29103"/>
    </ligand>
</feature>
<feature type="binding site" evidence="9">
    <location>
        <position position="270"/>
    </location>
    <ligand>
        <name>K(+)</name>
        <dbReference type="ChEBI" id="CHEBI:29103"/>
    </ligand>
</feature>
<gene>
    <name evidence="9 11" type="primary">rbsK</name>
    <name evidence="11" type="ordered locus">AS9A_1134</name>
</gene>
<feature type="binding site" evidence="9">
    <location>
        <position position="184"/>
    </location>
    <ligand>
        <name>ATP</name>
        <dbReference type="ChEBI" id="CHEBI:30616"/>
    </ligand>
</feature>
<comment type="subcellular location">
    <subcellularLocation>
        <location evidence="9">Cytoplasm</location>
    </subcellularLocation>
</comment>
<comment type="cofactor">
    <cofactor evidence="9">
        <name>Mg(2+)</name>
        <dbReference type="ChEBI" id="CHEBI:18420"/>
    </cofactor>
    <text evidence="9">Requires a divalent cation, most likely magnesium in vivo, as an electrophilic catalyst to aid phosphoryl group transfer. It is the chelate of the metal and the nucleotide that is the actual substrate.</text>
</comment>
<keyword evidence="7 9" id="KW-0630">Potassium</keyword>
<dbReference type="STRING" id="443218.AS9A_1134"/>
<dbReference type="RefSeq" id="WP_013805935.1">
    <property type="nucleotide sequence ID" value="NC_015564.1"/>
</dbReference>
<keyword evidence="2 9" id="KW-0479">Metal-binding</keyword>
<dbReference type="HAMAP" id="MF_01987">
    <property type="entry name" value="Ribokinase"/>
    <property type="match status" value="1"/>
</dbReference>
<keyword evidence="4 9" id="KW-0418">Kinase</keyword>
<evidence type="ECO:0000256" key="7">
    <source>
        <dbReference type="ARBA" id="ARBA00022958"/>
    </source>
</evidence>
<dbReference type="OrthoDB" id="9775849at2"/>
<feature type="binding site" evidence="9">
    <location>
        <position position="237"/>
    </location>
    <ligand>
        <name>substrate</name>
    </ligand>
</feature>
<comment type="pathway">
    <text evidence="9">Carbohydrate metabolism; D-ribose degradation; D-ribose 5-phosphate from beta-D-ribopyranose: step 2/2.</text>
</comment>
<dbReference type="GO" id="GO:0019303">
    <property type="term" value="P:D-ribose catabolic process"/>
    <property type="evidence" value="ECO:0007669"/>
    <property type="project" value="UniProtKB-UniRule"/>
</dbReference>
<dbReference type="InterPro" id="IPR011877">
    <property type="entry name" value="Ribokinase"/>
</dbReference>
<evidence type="ECO:0000256" key="5">
    <source>
        <dbReference type="ARBA" id="ARBA00022840"/>
    </source>
</evidence>
<feature type="domain" description="Carbohydrate kinase PfkB" evidence="10">
    <location>
        <begin position="3"/>
        <end position="274"/>
    </location>
</feature>
<dbReference type="InterPro" id="IPR002139">
    <property type="entry name" value="Ribo/fructo_kinase"/>
</dbReference>
<dbReference type="Gene3D" id="3.40.1190.20">
    <property type="match status" value="1"/>
</dbReference>
<evidence type="ECO:0000256" key="1">
    <source>
        <dbReference type="ARBA" id="ARBA00022679"/>
    </source>
</evidence>
<dbReference type="PANTHER" id="PTHR10584">
    <property type="entry name" value="SUGAR KINASE"/>
    <property type="match status" value="1"/>
</dbReference>
<dbReference type="EC" id="2.7.1.15" evidence="9"/>
<keyword evidence="8 9" id="KW-0119">Carbohydrate metabolism</keyword>
<comment type="catalytic activity">
    <reaction evidence="9">
        <text>D-ribose + ATP = D-ribose 5-phosphate + ADP + H(+)</text>
        <dbReference type="Rhea" id="RHEA:13697"/>
        <dbReference type="ChEBI" id="CHEBI:15378"/>
        <dbReference type="ChEBI" id="CHEBI:30616"/>
        <dbReference type="ChEBI" id="CHEBI:47013"/>
        <dbReference type="ChEBI" id="CHEBI:78346"/>
        <dbReference type="ChEBI" id="CHEBI:456216"/>
        <dbReference type="EC" id="2.7.1.15"/>
    </reaction>
</comment>
<feature type="binding site" evidence="9">
    <location>
        <begin position="204"/>
        <end position="209"/>
    </location>
    <ligand>
        <name>ATP</name>
        <dbReference type="ChEBI" id="CHEBI:30616"/>
    </ligand>
</feature>
<name>F6EQX5_HOYSD</name>
<proteinExistence type="inferred from homology"/>
<dbReference type="InterPro" id="IPR011611">
    <property type="entry name" value="PfkB_dom"/>
</dbReference>
<dbReference type="eggNOG" id="COG0524">
    <property type="taxonomic scope" value="Bacteria"/>
</dbReference>
<reference evidence="11 12" key="1">
    <citation type="journal article" date="2011" name="J. Bacteriol.">
        <title>Complete genome sequence of Amycolicicoccus subflavus DQS3-9A1T, an actinomycete isolated from crude oil-polluted soil.</title>
        <authorList>
            <person name="Cai M."/>
            <person name="Chen W.M."/>
            <person name="Nie Y."/>
            <person name="Chi C.Q."/>
            <person name="Wang Y.N."/>
            <person name="Tang Y.Q."/>
            <person name="Li G.Y."/>
            <person name="Wu X.L."/>
        </authorList>
    </citation>
    <scope>NUCLEOTIDE SEQUENCE [LARGE SCALE GENOMIC DNA]</scope>
    <source>
        <strain evidence="12">DSM 45089 / DQS3-9A1</strain>
    </source>
</reference>
<feature type="binding site" evidence="9">
    <location>
        <position position="140"/>
    </location>
    <ligand>
        <name>substrate</name>
    </ligand>
</feature>
<keyword evidence="6 9" id="KW-0460">Magnesium</keyword>
<dbReference type="InterPro" id="IPR029056">
    <property type="entry name" value="Ribokinase-like"/>
</dbReference>
<keyword evidence="3 9" id="KW-0547">Nucleotide-binding</keyword>
<dbReference type="GO" id="GO:0046872">
    <property type="term" value="F:metal ion binding"/>
    <property type="evidence" value="ECO:0007669"/>
    <property type="project" value="UniProtKB-KW"/>
</dbReference>
<sequence>MDMSRIAVLGSINMDLVVRAQRLPAPGETVLGESRREIPGGKGANQAIAAARMGAHVWFLGAVGTDSYAQPLREHLLSAGVHTSELRTTAGPSGFASITVNQEGENAIVVVPGANQSLHGLTPADRARIRDCDVVLLQLELPIDVVAEAAEFACMAGTTVMLNPSPYQQLPERLLTHADVVILNEIEAEQLGRDQAGLRQLLITRGRRGAHFRGRGGESFDVPALGVDVIDTTGAGDAFAGACAALWHRGASVAVPWACTAGALAVTREGAYSPEYAEVAERMPSLRES</sequence>
<feature type="binding site" evidence="9">
    <location>
        <position position="268"/>
    </location>
    <ligand>
        <name>K(+)</name>
        <dbReference type="ChEBI" id="CHEBI:29103"/>
    </ligand>
</feature>
<dbReference type="Pfam" id="PF00294">
    <property type="entry name" value="PfkB"/>
    <property type="match status" value="1"/>
</dbReference>
<feature type="active site" description="Proton acceptor" evidence="9">
    <location>
        <position position="237"/>
    </location>
</feature>
<evidence type="ECO:0000256" key="2">
    <source>
        <dbReference type="ARBA" id="ARBA00022723"/>
    </source>
</evidence>
<keyword evidence="1 9" id="KW-0808">Transferase</keyword>
<evidence type="ECO:0000256" key="8">
    <source>
        <dbReference type="ARBA" id="ARBA00023277"/>
    </source>
</evidence>
<dbReference type="AlphaFoldDB" id="F6EQX5"/>
<comment type="function">
    <text evidence="9">Catalyzes the phosphorylation of ribose at O-5 in a reaction requiring ATP and magnesium. The resulting D-ribose-5-phosphate can then be used either for sythesis of nucleotides, histidine, and tryptophan, or as a component of the pentose phosphate pathway.</text>
</comment>
<comment type="caution">
    <text evidence="9">Lacks conserved residue(s) required for the propagation of feature annotation.</text>
</comment>
<comment type="activity regulation">
    <text evidence="9">Activated by a monovalent cation that binds near, but not in, the active site. The most likely occupant of the site in vivo is potassium. Ion binding induces a conformational change that may alter substrate affinity.</text>
</comment>
<dbReference type="EMBL" id="CP002786">
    <property type="protein sequence ID" value="AEF39586.1"/>
    <property type="molecule type" value="Genomic_DNA"/>
</dbReference>
<evidence type="ECO:0000256" key="3">
    <source>
        <dbReference type="ARBA" id="ARBA00022741"/>
    </source>
</evidence>
<dbReference type="SUPFAM" id="SSF53613">
    <property type="entry name" value="Ribokinase-like"/>
    <property type="match status" value="1"/>
</dbReference>
<keyword evidence="5 9" id="KW-0067">ATP-binding</keyword>
<evidence type="ECO:0000313" key="11">
    <source>
        <dbReference type="EMBL" id="AEF39586.1"/>
    </source>
</evidence>
<dbReference type="GO" id="GO:0005524">
    <property type="term" value="F:ATP binding"/>
    <property type="evidence" value="ECO:0007669"/>
    <property type="project" value="UniProtKB-UniRule"/>
</dbReference>
<evidence type="ECO:0000313" key="12">
    <source>
        <dbReference type="Proteomes" id="UP000009235"/>
    </source>
</evidence>
<dbReference type="GO" id="GO:0005829">
    <property type="term" value="C:cytosol"/>
    <property type="evidence" value="ECO:0007669"/>
    <property type="project" value="TreeGrafter"/>
</dbReference>
<dbReference type="KEGG" id="asd:AS9A_1134"/>
<evidence type="ECO:0000256" key="4">
    <source>
        <dbReference type="ARBA" id="ARBA00022777"/>
    </source>
</evidence>
<dbReference type="PRINTS" id="PR00990">
    <property type="entry name" value="RIBOKINASE"/>
</dbReference>
<dbReference type="Proteomes" id="UP000009235">
    <property type="component" value="Chromosome"/>
</dbReference>
<dbReference type="GO" id="GO:0004747">
    <property type="term" value="F:ribokinase activity"/>
    <property type="evidence" value="ECO:0007669"/>
    <property type="project" value="UniProtKB-UniRule"/>
</dbReference>
<organism evidence="11 12">
    <name type="scientific">Hoyosella subflava (strain DSM 45089 / JCM 17490 / NBRC 109087 / DQS3-9A1)</name>
    <name type="common">Amycolicicoccus subflavus</name>
    <dbReference type="NCBI Taxonomy" id="443218"/>
    <lineage>
        <taxon>Bacteria</taxon>
        <taxon>Bacillati</taxon>
        <taxon>Actinomycetota</taxon>
        <taxon>Actinomycetes</taxon>
        <taxon>Mycobacteriales</taxon>
        <taxon>Hoyosellaceae</taxon>
        <taxon>Hoyosella</taxon>
    </lineage>
</organism>
<evidence type="ECO:0000256" key="9">
    <source>
        <dbReference type="HAMAP-Rule" id="MF_01987"/>
    </source>
</evidence>